<evidence type="ECO:0000256" key="1">
    <source>
        <dbReference type="SAM" id="MobiDB-lite"/>
    </source>
</evidence>
<proteinExistence type="predicted"/>
<sequence length="116" mass="12597">MHVTAGPPTPKPNRPSTHGLTTTSASASYVHILRQAPNIERTPIAEYKRLIGVKILCWAALAAVREFVVEALSSELHEARVYHCSRAGSVVGDHGRAKVLHRVEGFRGLSGHRGEV</sequence>
<gene>
    <name evidence="2" type="ORF">LTR82_006380</name>
    <name evidence="3" type="ORF">LTR91_005557</name>
</gene>
<keyword evidence="5" id="KW-1185">Reference proteome</keyword>
<evidence type="ECO:0000313" key="2">
    <source>
        <dbReference type="EMBL" id="KAK0322421.1"/>
    </source>
</evidence>
<evidence type="ECO:0000313" key="5">
    <source>
        <dbReference type="Proteomes" id="UP001175353"/>
    </source>
</evidence>
<evidence type="ECO:0000313" key="4">
    <source>
        <dbReference type="Proteomes" id="UP001168146"/>
    </source>
</evidence>
<accession>A0AAN6FU75</accession>
<evidence type="ECO:0000313" key="3">
    <source>
        <dbReference type="EMBL" id="KAK1000986.1"/>
    </source>
</evidence>
<feature type="region of interest" description="Disordered" evidence="1">
    <location>
        <begin position="1"/>
        <end position="21"/>
    </location>
</feature>
<dbReference type="EMBL" id="JASUXU010000016">
    <property type="protein sequence ID" value="KAK0322421.1"/>
    <property type="molecule type" value="Genomic_DNA"/>
</dbReference>
<dbReference type="EMBL" id="JAUJLE010000035">
    <property type="protein sequence ID" value="KAK1000986.1"/>
    <property type="molecule type" value="Genomic_DNA"/>
</dbReference>
<comment type="caution">
    <text evidence="2">The sequence shown here is derived from an EMBL/GenBank/DDBJ whole genome shotgun (WGS) entry which is preliminary data.</text>
</comment>
<dbReference type="AlphaFoldDB" id="A0AAN6FU75"/>
<reference evidence="3" key="2">
    <citation type="submission" date="2023-06" db="EMBL/GenBank/DDBJ databases">
        <title>Black Yeasts Isolated from many extreme environments.</title>
        <authorList>
            <person name="Coleine C."/>
            <person name="Stajich J.E."/>
            <person name="Selbmann L."/>
        </authorList>
    </citation>
    <scope>NUCLEOTIDE SEQUENCE</scope>
    <source>
        <strain evidence="3">CCFEE 5200</strain>
    </source>
</reference>
<protein>
    <submittedName>
        <fullName evidence="2">Uncharacterized protein</fullName>
    </submittedName>
</protein>
<name>A0AAN6FU75_9PEZI</name>
<reference evidence="2" key="1">
    <citation type="submission" date="2021-12" db="EMBL/GenBank/DDBJ databases">
        <title>Black yeast isolated from Biological Soil Crust.</title>
        <authorList>
            <person name="Kurbessoian T."/>
        </authorList>
    </citation>
    <scope>NUCLEOTIDE SEQUENCE</scope>
    <source>
        <strain evidence="2">CCFEE 5208</strain>
    </source>
</reference>
<organism evidence="2 4">
    <name type="scientific">Friedmanniomyces endolithicus</name>
    <dbReference type="NCBI Taxonomy" id="329885"/>
    <lineage>
        <taxon>Eukaryota</taxon>
        <taxon>Fungi</taxon>
        <taxon>Dikarya</taxon>
        <taxon>Ascomycota</taxon>
        <taxon>Pezizomycotina</taxon>
        <taxon>Dothideomycetes</taxon>
        <taxon>Dothideomycetidae</taxon>
        <taxon>Mycosphaerellales</taxon>
        <taxon>Teratosphaeriaceae</taxon>
        <taxon>Friedmanniomyces</taxon>
    </lineage>
</organism>
<dbReference type="Proteomes" id="UP001168146">
    <property type="component" value="Unassembled WGS sequence"/>
</dbReference>
<dbReference type="Proteomes" id="UP001175353">
    <property type="component" value="Unassembled WGS sequence"/>
</dbReference>